<feature type="transmembrane region" description="Helical" evidence="8">
    <location>
        <begin position="568"/>
        <end position="593"/>
    </location>
</feature>
<feature type="transmembrane region" description="Helical" evidence="8">
    <location>
        <begin position="599"/>
        <end position="623"/>
    </location>
</feature>
<name>A0A9W5Y9G5_9FIRM</name>
<evidence type="ECO:0000256" key="1">
    <source>
        <dbReference type="ARBA" id="ARBA00022448"/>
    </source>
</evidence>
<keyword evidence="1" id="KW-0813">Transport</keyword>
<dbReference type="InterPro" id="IPR027417">
    <property type="entry name" value="P-loop_NTPase"/>
</dbReference>
<keyword evidence="2" id="KW-1003">Cell membrane</keyword>
<sequence>MFEIKNITKKFDNEVALSNVSLNIEGGMNYIIGASGSGKTTLLRILSAMNSEYSGEAFYNGKNLKTFTTDEKAKLYGNDFGFIAQNFNLIDEFSVEENILIPTYIKNKNCDKQLKLILKKFNLKKISHQKVSTLSGGQKQRVAIARELMKNPKVLIADEPTSALDAKTAKEISDILHAIAKERTVIIVTHDISLIKNNCSVFELDKGVLCRNENINYTSKSHSNTSQRLNLSIKSSYNLAKVSLKRQLLKMLSLIIAIVITSSCLAVSVDGFFGDTNKKELDNSNNPLSEILSKQGNSIYNLMILSSFVNGSSGQGVDQNISGFLEKYQFDSRVKGITTLSNISDAVVTMEGKDFIIDTSGSTPLFNKIVSGKNVDNSKYEVVLPEVLVEKMGHTNESIIGKELHFNAGVYNHEKNNPVLMPVSFTVNVCGVADTSYTLKTDNGFETFADEDDLFFSLVVMEDMYKQAEITDMNMSFTITPNSPEECIEIYDELMSQGIVPLGQIEFIRDMVGLQNETDVQMKISYALIAAISLFASLSICFVLSLTRKKQYAIYKLNGFTKSSITRLTFIEYMAMLLLCSAVCIIATLLLNISLILEVLMVLSVILLCFIENSLLAINVNIIKALKTGDR</sequence>
<dbReference type="Pfam" id="PF00005">
    <property type="entry name" value="ABC_tran"/>
    <property type="match status" value="1"/>
</dbReference>
<evidence type="ECO:0000313" key="10">
    <source>
        <dbReference type="EMBL" id="GKX28361.1"/>
    </source>
</evidence>
<dbReference type="SUPFAM" id="SSF52540">
    <property type="entry name" value="P-loop containing nucleoside triphosphate hydrolases"/>
    <property type="match status" value="1"/>
</dbReference>
<dbReference type="Gene3D" id="3.40.50.300">
    <property type="entry name" value="P-loop containing nucleotide triphosphate hydrolases"/>
    <property type="match status" value="1"/>
</dbReference>
<dbReference type="AlphaFoldDB" id="A0A9W5Y9G5"/>
<evidence type="ECO:0000256" key="4">
    <source>
        <dbReference type="ARBA" id="ARBA00022840"/>
    </source>
</evidence>
<dbReference type="EMBL" id="BRLB01000001">
    <property type="protein sequence ID" value="GKX28361.1"/>
    <property type="molecule type" value="Genomic_DNA"/>
</dbReference>
<gene>
    <name evidence="10" type="ORF">SH1V18_08410</name>
</gene>
<keyword evidence="7 8" id="KW-0472">Membrane</keyword>
<accession>A0A9W5Y9G5</accession>
<dbReference type="PROSITE" id="PS50893">
    <property type="entry name" value="ABC_TRANSPORTER_2"/>
    <property type="match status" value="1"/>
</dbReference>
<evidence type="ECO:0000256" key="7">
    <source>
        <dbReference type="ARBA" id="ARBA00023136"/>
    </source>
</evidence>
<evidence type="ECO:0000256" key="6">
    <source>
        <dbReference type="ARBA" id="ARBA00022970"/>
    </source>
</evidence>
<proteinExistence type="predicted"/>
<keyword evidence="11" id="KW-1185">Reference proteome</keyword>
<evidence type="ECO:0000259" key="9">
    <source>
        <dbReference type="PROSITE" id="PS50893"/>
    </source>
</evidence>
<dbReference type="RefSeq" id="WP_281812543.1">
    <property type="nucleotide sequence ID" value="NZ_BRLB01000001.1"/>
</dbReference>
<evidence type="ECO:0000256" key="8">
    <source>
        <dbReference type="SAM" id="Phobius"/>
    </source>
</evidence>
<feature type="domain" description="ABC transporter" evidence="9">
    <location>
        <begin position="2"/>
        <end position="231"/>
    </location>
</feature>
<evidence type="ECO:0000256" key="3">
    <source>
        <dbReference type="ARBA" id="ARBA00022741"/>
    </source>
</evidence>
<dbReference type="PANTHER" id="PTHR43166">
    <property type="entry name" value="AMINO ACID IMPORT ATP-BINDING PROTEIN"/>
    <property type="match status" value="1"/>
</dbReference>
<dbReference type="Proteomes" id="UP001144256">
    <property type="component" value="Unassembled WGS sequence"/>
</dbReference>
<comment type="caution">
    <text evidence="10">The sequence shown here is derived from an EMBL/GenBank/DDBJ whole genome shotgun (WGS) entry which is preliminary data.</text>
</comment>
<dbReference type="InterPro" id="IPR017871">
    <property type="entry name" value="ABC_transporter-like_CS"/>
</dbReference>
<keyword evidence="5" id="KW-1278">Translocase</keyword>
<evidence type="ECO:0000256" key="2">
    <source>
        <dbReference type="ARBA" id="ARBA00022475"/>
    </source>
</evidence>
<keyword evidence="3" id="KW-0547">Nucleotide-binding</keyword>
<keyword evidence="8" id="KW-0812">Transmembrane</keyword>
<reference evidence="10" key="1">
    <citation type="submission" date="2022-06" db="EMBL/GenBank/DDBJ databases">
        <title>Vallitalea longa sp. nov., an anaerobic bacterium isolated from marine sediment.</title>
        <authorList>
            <person name="Hirano S."/>
            <person name="Terahara T."/>
            <person name="Mori K."/>
            <person name="Hamada M."/>
            <person name="Matsumoto R."/>
            <person name="Kobayashi T."/>
        </authorList>
    </citation>
    <scope>NUCLEOTIDE SEQUENCE</scope>
    <source>
        <strain evidence="10">SH18-1</strain>
    </source>
</reference>
<dbReference type="InterPro" id="IPR003593">
    <property type="entry name" value="AAA+_ATPase"/>
</dbReference>
<dbReference type="InterPro" id="IPR050086">
    <property type="entry name" value="MetN_ABC_transporter-like"/>
</dbReference>
<feature type="transmembrane region" description="Helical" evidence="8">
    <location>
        <begin position="524"/>
        <end position="547"/>
    </location>
</feature>
<dbReference type="GO" id="GO:0006865">
    <property type="term" value="P:amino acid transport"/>
    <property type="evidence" value="ECO:0007669"/>
    <property type="project" value="UniProtKB-KW"/>
</dbReference>
<evidence type="ECO:0000256" key="5">
    <source>
        <dbReference type="ARBA" id="ARBA00022967"/>
    </source>
</evidence>
<evidence type="ECO:0000313" key="11">
    <source>
        <dbReference type="Proteomes" id="UP001144256"/>
    </source>
</evidence>
<dbReference type="SMART" id="SM00382">
    <property type="entry name" value="AAA"/>
    <property type="match status" value="1"/>
</dbReference>
<keyword evidence="8" id="KW-1133">Transmembrane helix</keyword>
<dbReference type="GO" id="GO:0005524">
    <property type="term" value="F:ATP binding"/>
    <property type="evidence" value="ECO:0007669"/>
    <property type="project" value="UniProtKB-KW"/>
</dbReference>
<keyword evidence="6" id="KW-0029">Amino-acid transport</keyword>
<dbReference type="GO" id="GO:0016887">
    <property type="term" value="F:ATP hydrolysis activity"/>
    <property type="evidence" value="ECO:0007669"/>
    <property type="project" value="InterPro"/>
</dbReference>
<organism evidence="10 11">
    <name type="scientific">Vallitalea longa</name>
    <dbReference type="NCBI Taxonomy" id="2936439"/>
    <lineage>
        <taxon>Bacteria</taxon>
        <taxon>Bacillati</taxon>
        <taxon>Bacillota</taxon>
        <taxon>Clostridia</taxon>
        <taxon>Lachnospirales</taxon>
        <taxon>Vallitaleaceae</taxon>
        <taxon>Vallitalea</taxon>
    </lineage>
</organism>
<dbReference type="InterPro" id="IPR003439">
    <property type="entry name" value="ABC_transporter-like_ATP-bd"/>
</dbReference>
<feature type="transmembrane region" description="Helical" evidence="8">
    <location>
        <begin position="251"/>
        <end position="273"/>
    </location>
</feature>
<dbReference type="PANTHER" id="PTHR43166:SF30">
    <property type="entry name" value="METHIONINE IMPORT ATP-BINDING PROTEIN METN"/>
    <property type="match status" value="1"/>
</dbReference>
<protein>
    <submittedName>
        <fullName evidence="10">ABC transporter ATP-binding protein</fullName>
    </submittedName>
</protein>
<keyword evidence="4 10" id="KW-0067">ATP-binding</keyword>
<dbReference type="PROSITE" id="PS00211">
    <property type="entry name" value="ABC_TRANSPORTER_1"/>
    <property type="match status" value="1"/>
</dbReference>